<gene>
    <name evidence="4" type="ORF">BJX63DRAFT_408747</name>
</gene>
<comment type="caution">
    <text evidence="4">The sequence shown here is derived from an EMBL/GenBank/DDBJ whole genome shotgun (WGS) entry which is preliminary data.</text>
</comment>
<keyword evidence="1" id="KW-0677">Repeat</keyword>
<dbReference type="SUPFAM" id="SSF52540">
    <property type="entry name" value="P-loop containing nucleoside triphosphate hydrolases"/>
    <property type="match status" value="1"/>
</dbReference>
<dbReference type="Gene3D" id="3.40.50.300">
    <property type="entry name" value="P-loop containing nucleotide triphosphate hydrolases"/>
    <property type="match status" value="1"/>
</dbReference>
<evidence type="ECO:0000313" key="4">
    <source>
        <dbReference type="EMBL" id="KAL2808657.1"/>
    </source>
</evidence>
<feature type="region of interest" description="Disordered" evidence="2">
    <location>
        <begin position="458"/>
        <end position="484"/>
    </location>
</feature>
<evidence type="ECO:0000256" key="1">
    <source>
        <dbReference type="ARBA" id="ARBA00022737"/>
    </source>
</evidence>
<dbReference type="Pfam" id="PF24883">
    <property type="entry name" value="NPHP3_N"/>
    <property type="match status" value="1"/>
</dbReference>
<dbReference type="InterPro" id="IPR027417">
    <property type="entry name" value="P-loop_NTPase"/>
</dbReference>
<dbReference type="EMBL" id="JBFXLT010000107">
    <property type="protein sequence ID" value="KAL2808657.1"/>
    <property type="molecule type" value="Genomic_DNA"/>
</dbReference>
<evidence type="ECO:0000259" key="3">
    <source>
        <dbReference type="Pfam" id="PF24883"/>
    </source>
</evidence>
<dbReference type="Proteomes" id="UP001610334">
    <property type="component" value="Unassembled WGS sequence"/>
</dbReference>
<keyword evidence="5" id="KW-1185">Reference proteome</keyword>
<proteinExistence type="predicted"/>
<dbReference type="PANTHER" id="PTHR10039:SF5">
    <property type="entry name" value="NACHT DOMAIN-CONTAINING PROTEIN"/>
    <property type="match status" value="1"/>
</dbReference>
<protein>
    <recommendedName>
        <fullName evidence="3">Nephrocystin 3-like N-terminal domain-containing protein</fullName>
    </recommendedName>
</protein>
<reference evidence="4 5" key="1">
    <citation type="submission" date="2024-07" db="EMBL/GenBank/DDBJ databases">
        <title>Section-level genome sequencing and comparative genomics of Aspergillus sections Usti and Cavernicolus.</title>
        <authorList>
            <consortium name="Lawrence Berkeley National Laboratory"/>
            <person name="Nybo J.L."/>
            <person name="Vesth T.C."/>
            <person name="Theobald S."/>
            <person name="Frisvad J.C."/>
            <person name="Larsen T.O."/>
            <person name="Kjaerboelling I."/>
            <person name="Rothschild-Mancinelli K."/>
            <person name="Lyhne E.K."/>
            <person name="Kogle M.E."/>
            <person name="Barry K."/>
            <person name="Clum A."/>
            <person name="Na H."/>
            <person name="Ledsgaard L."/>
            <person name="Lin J."/>
            <person name="Lipzen A."/>
            <person name="Kuo A."/>
            <person name="Riley R."/>
            <person name="Mondo S."/>
            <person name="Labutti K."/>
            <person name="Haridas S."/>
            <person name="Pangalinan J."/>
            <person name="Salamov A.A."/>
            <person name="Simmons B.A."/>
            <person name="Magnuson J.K."/>
            <person name="Chen J."/>
            <person name="Drula E."/>
            <person name="Henrissat B."/>
            <person name="Wiebenga A."/>
            <person name="Lubbers R.J."/>
            <person name="Gomes A.C."/>
            <person name="Makela M.R."/>
            <person name="Stajich J."/>
            <person name="Grigoriev I.V."/>
            <person name="Mortensen U.H."/>
            <person name="De Vries R.P."/>
            <person name="Baker S.E."/>
            <person name="Andersen M.R."/>
        </authorList>
    </citation>
    <scope>NUCLEOTIDE SEQUENCE [LARGE SCALE GENOMIC DNA]</scope>
    <source>
        <strain evidence="4 5">CBS 588.65</strain>
    </source>
</reference>
<dbReference type="PANTHER" id="PTHR10039">
    <property type="entry name" value="AMELOGENIN"/>
    <property type="match status" value="1"/>
</dbReference>
<accession>A0ABR4GZM7</accession>
<feature type="domain" description="Nephrocystin 3-like N-terminal" evidence="3">
    <location>
        <begin position="31"/>
        <end position="186"/>
    </location>
</feature>
<evidence type="ECO:0000256" key="2">
    <source>
        <dbReference type="SAM" id="MobiDB-lite"/>
    </source>
</evidence>
<organism evidence="4 5">
    <name type="scientific">Aspergillus granulosus</name>
    <dbReference type="NCBI Taxonomy" id="176169"/>
    <lineage>
        <taxon>Eukaryota</taxon>
        <taxon>Fungi</taxon>
        <taxon>Dikarya</taxon>
        <taxon>Ascomycota</taxon>
        <taxon>Pezizomycotina</taxon>
        <taxon>Eurotiomycetes</taxon>
        <taxon>Eurotiomycetidae</taxon>
        <taxon>Eurotiales</taxon>
        <taxon>Aspergillaceae</taxon>
        <taxon>Aspergillus</taxon>
        <taxon>Aspergillus subgen. Nidulantes</taxon>
    </lineage>
</organism>
<evidence type="ECO:0000313" key="5">
    <source>
        <dbReference type="Proteomes" id="UP001610334"/>
    </source>
</evidence>
<dbReference type="InterPro" id="IPR056884">
    <property type="entry name" value="NPHP3-like_N"/>
</dbReference>
<name>A0ABR4GZM7_9EURO</name>
<sequence length="484" mass="55505">MENLDQLGQGYPFSETRFAAEPGRPSKPKPWLLKTNEYQTWRDSSQDNRFLWIKGKPGSGKSALMRKVAEVNAYEMRDQATIAFCSFNHSNRSVTESYRILLYQIFCRNFDAFIASNIFDLNPHRYGDRYYLEHLLNQAVEHLPRRLICFIDALDSCEECDREGMLAFLENLSSYTAKPLFCFSSRHYPNIAIRGGPVVVLEEQQGHNDAISTYIRKTLATISEPHHTRLVEEVIEKSSGMFLWAAEVTKKLQRLFDRGRVYEFEKSMDEVLPAMRDRLDGLAEEDGDLSGLLRCLQCVKYAKRPLQMRELFFAVQYGGDGQLDHTPVWLELRLEAFIIGISKGLVEVVKPCGMVQFIHHTIPNLFGENALSLHAPVAHAYLKQSCENYLQYPRSLTPSSKCSSLGGLIHNKFPFLHYALSYHGHHDHANESQDNTGLTDSQLVTAWYSKCDLAKPRYDRTHDKRPPETILDIEKSKKVKPSVD</sequence>